<dbReference type="STRING" id="134601.AFA91_01200"/>
<dbReference type="GO" id="GO:0016747">
    <property type="term" value="F:acyltransferase activity, transferring groups other than amino-acyl groups"/>
    <property type="evidence" value="ECO:0007669"/>
    <property type="project" value="InterPro"/>
</dbReference>
<dbReference type="Gene3D" id="3.40.630.30">
    <property type="match status" value="1"/>
</dbReference>
<dbReference type="Proteomes" id="UP000062255">
    <property type="component" value="Chromosome"/>
</dbReference>
<keyword evidence="2" id="KW-0808">Transferase</keyword>
<dbReference type="RefSeq" id="WP_049743123.1">
    <property type="nucleotide sequence ID" value="NZ_CP012150.1"/>
</dbReference>
<dbReference type="InterPro" id="IPR000182">
    <property type="entry name" value="GNAT_dom"/>
</dbReference>
<dbReference type="SUPFAM" id="SSF55729">
    <property type="entry name" value="Acyl-CoA N-acyltransferases (Nat)"/>
    <property type="match status" value="1"/>
</dbReference>
<dbReference type="OrthoDB" id="9775595at2"/>
<accession>A0A0K0X047</accession>
<dbReference type="EMBL" id="CP012150">
    <property type="protein sequence ID" value="AKS30722.1"/>
    <property type="molecule type" value="Genomic_DNA"/>
</dbReference>
<reference evidence="2 3" key="1">
    <citation type="submission" date="2015-07" db="EMBL/GenBank/DDBJ databases">
        <title>Complete genome sequence of Mycobacterium goodii X7B, a facultative thermophilic biodesulfurizing bacterium.</title>
        <authorList>
            <person name="Yu B."/>
            <person name="Li F."/>
            <person name="Xu P."/>
        </authorList>
    </citation>
    <scope>NUCLEOTIDE SEQUENCE [LARGE SCALE GENOMIC DNA]</scope>
    <source>
        <strain evidence="2 3">X7B</strain>
    </source>
</reference>
<gene>
    <name evidence="2" type="ORF">AFA91_01200</name>
</gene>
<name>A0A0K0X047_MYCGD</name>
<sequence length="300" mass="32487">MPQLPAVGARVSLRYRLAAGAAKPLTDVIGYLERVDPTVQVRTKSGELVEVQPAAIVSVRELSHTPVRASQIRALEHAAALAWPGTEQQWLGGWFARAGLGVTSRANSAVPLDMSAQIADLPAIVEWYRARDLPAWLALPERLLPIRAPGVKPARVMVRDVPRDVSATTAEFLSRPDAHWLTVYERKVPVEVLTAVVDGTVTFVSVAGSAVGRGAVTPAPDGTRWLGISAVRVAPQARRKGYARAVYDALLSWGVAAGAQRVYVQAELDNAPAITLYSSLGFRMHHQTRYVAAEELTRLR</sequence>
<dbReference type="InterPro" id="IPR056934">
    <property type="entry name" value="SH3_Rv0428c"/>
</dbReference>
<protein>
    <submittedName>
        <fullName evidence="2">GCN5 family acetyltransferase</fullName>
    </submittedName>
</protein>
<dbReference type="PANTHER" id="PTHR43072">
    <property type="entry name" value="N-ACETYLTRANSFERASE"/>
    <property type="match status" value="1"/>
</dbReference>
<dbReference type="InterPro" id="IPR056935">
    <property type="entry name" value="Rv0428c-like_C"/>
</dbReference>
<organism evidence="2 3">
    <name type="scientific">Mycolicibacterium goodii</name>
    <name type="common">Mycobacterium goodii</name>
    <dbReference type="NCBI Taxonomy" id="134601"/>
    <lineage>
        <taxon>Bacteria</taxon>
        <taxon>Bacillati</taxon>
        <taxon>Actinomycetota</taxon>
        <taxon>Actinomycetes</taxon>
        <taxon>Mycobacteriales</taxon>
        <taxon>Mycobacteriaceae</taxon>
        <taxon>Mycolicibacterium</taxon>
    </lineage>
</organism>
<evidence type="ECO:0000313" key="2">
    <source>
        <dbReference type="EMBL" id="AKS30722.1"/>
    </source>
</evidence>
<dbReference type="KEGG" id="mgo:AFA91_01200"/>
<dbReference type="InterPro" id="IPR016181">
    <property type="entry name" value="Acyl_CoA_acyltransferase"/>
</dbReference>
<dbReference type="CDD" id="cd04301">
    <property type="entry name" value="NAT_SF"/>
    <property type="match status" value="1"/>
</dbReference>
<dbReference type="PROSITE" id="PS51186">
    <property type="entry name" value="GNAT"/>
    <property type="match status" value="1"/>
</dbReference>
<dbReference type="PATRIC" id="fig|134601.6.peg.252"/>
<evidence type="ECO:0000259" key="1">
    <source>
        <dbReference type="PROSITE" id="PS51186"/>
    </source>
</evidence>
<dbReference type="AlphaFoldDB" id="A0A0K0X047"/>
<proteinExistence type="predicted"/>
<dbReference type="Pfam" id="PF24551">
    <property type="entry name" value="SH3_Rv0428c"/>
    <property type="match status" value="1"/>
</dbReference>
<evidence type="ECO:0000313" key="3">
    <source>
        <dbReference type="Proteomes" id="UP000062255"/>
    </source>
</evidence>
<dbReference type="Pfam" id="PF24553">
    <property type="entry name" value="Rv0428c_C"/>
    <property type="match status" value="1"/>
</dbReference>
<feature type="domain" description="N-acetyltransferase" evidence="1">
    <location>
        <begin position="156"/>
        <end position="300"/>
    </location>
</feature>